<evidence type="ECO:0000313" key="6">
    <source>
        <dbReference type="Proteomes" id="UP001151760"/>
    </source>
</evidence>
<dbReference type="Gene3D" id="4.10.60.10">
    <property type="entry name" value="Zinc finger, CCHC-type"/>
    <property type="match status" value="1"/>
</dbReference>
<feature type="region of interest" description="Disordered" evidence="3">
    <location>
        <begin position="684"/>
        <end position="707"/>
    </location>
</feature>
<evidence type="ECO:0000256" key="2">
    <source>
        <dbReference type="SAM" id="Coils"/>
    </source>
</evidence>
<keyword evidence="2" id="KW-0175">Coiled coil</keyword>
<dbReference type="Proteomes" id="UP001151760">
    <property type="component" value="Unassembled WGS sequence"/>
</dbReference>
<proteinExistence type="predicted"/>
<keyword evidence="1" id="KW-0862">Zinc</keyword>
<evidence type="ECO:0000256" key="3">
    <source>
        <dbReference type="SAM" id="MobiDB-lite"/>
    </source>
</evidence>
<dbReference type="InterPro" id="IPR036875">
    <property type="entry name" value="Znf_CCHC_sf"/>
</dbReference>
<reference evidence="5" key="1">
    <citation type="journal article" date="2022" name="Int. J. Mol. Sci.">
        <title>Draft Genome of Tanacetum Coccineum: Genomic Comparison of Closely Related Tanacetum-Family Plants.</title>
        <authorList>
            <person name="Yamashiro T."/>
            <person name="Shiraishi A."/>
            <person name="Nakayama K."/>
            <person name="Satake H."/>
        </authorList>
    </citation>
    <scope>NUCLEOTIDE SEQUENCE</scope>
</reference>
<organism evidence="5 6">
    <name type="scientific">Tanacetum coccineum</name>
    <dbReference type="NCBI Taxonomy" id="301880"/>
    <lineage>
        <taxon>Eukaryota</taxon>
        <taxon>Viridiplantae</taxon>
        <taxon>Streptophyta</taxon>
        <taxon>Embryophyta</taxon>
        <taxon>Tracheophyta</taxon>
        <taxon>Spermatophyta</taxon>
        <taxon>Magnoliopsida</taxon>
        <taxon>eudicotyledons</taxon>
        <taxon>Gunneridae</taxon>
        <taxon>Pentapetalae</taxon>
        <taxon>asterids</taxon>
        <taxon>campanulids</taxon>
        <taxon>Asterales</taxon>
        <taxon>Asteraceae</taxon>
        <taxon>Asteroideae</taxon>
        <taxon>Anthemideae</taxon>
        <taxon>Anthemidinae</taxon>
        <taxon>Tanacetum</taxon>
    </lineage>
</organism>
<keyword evidence="1" id="KW-0479">Metal-binding</keyword>
<dbReference type="InterPro" id="IPR001878">
    <property type="entry name" value="Znf_CCHC"/>
</dbReference>
<protein>
    <submittedName>
        <fullName evidence="5">Integrase, catalytic region, zinc finger, CCHC-type containing protein</fullName>
    </submittedName>
</protein>
<feature type="region of interest" description="Disordered" evidence="3">
    <location>
        <begin position="82"/>
        <end position="102"/>
    </location>
</feature>
<dbReference type="Pfam" id="PF00098">
    <property type="entry name" value="zf-CCHC"/>
    <property type="match status" value="1"/>
</dbReference>
<feature type="domain" description="CCHC-type" evidence="4">
    <location>
        <begin position="174"/>
        <end position="189"/>
    </location>
</feature>
<name>A0ABQ5GLC0_9ASTR</name>
<evidence type="ECO:0000256" key="1">
    <source>
        <dbReference type="PROSITE-ProRule" id="PRU00047"/>
    </source>
</evidence>
<sequence>MKITQLEIHYGKPNGKQIWKSIQNGPTPHPMITDPPSTDSAAMPAPRKKLNSEFSEEENKLEMADTQAEIILSQGLPRHICTTSAPALSSPSTPSPQPTAQSSNDALMATMTQIANLLSGFQKQFPPTNNQLRTSSNSKTHATVHDGQIVTEPIQRKAPGNVGNTGARGKKVICYNCRGEGHVARQCKEPKRKMDSQYFKDKALLMEAKEKGDVLDAEAEAFLADVECTAHYDQPQALTTTNMFQANHEDAYDSDVDEGPNAAVAFMANLSSTSATNNPVNEVHSNDNQIFDNVDYQLSQEMHQEEHLDSDAETEIDDNTIPYHQYLLDTEAQNVPTEVSADTSDKVSMIAILTDLQTQLDGHAKVNQEKCLEIETKKFQASKSATPATPFVRKSRPPSQVLASLRKVNAVFPQFEGIIKERTTQKPDYVSEWCFDYAKQFVEQQLVPFYDHFKKHIQAANDTFFKEIKEFEQIFDELEAEYEQCVLDNKNLTIEKKNLLIRNDCLIAECLEKDICSIVLTSDIVVPPSSNCLCEDLRSACDREHTKVLELEAEISKQKQLFIESEKRFAFLEQNYVCLQLKFQNYKQCIDTSSASNAIFEINKLRQQLQGKDDTIRNLDAQINIMKVLNANTLSRTAYTENTKLVKDQVTGTTSSGTFKPSDAHTKCLLQNVQLSKTHFLSRKTVPKRAPRNHSSLPAKSANARRVEAHHRTLNKKNRRDSNLLVKHSISVSNLNNDRLLVWYLDSGCSRHMTGDRARLINFVEKFIGTVRFGNDEYAAIVGYGDYKLGDTIISRVYYVEGLKHNLFSVGQFCDGGLEVAFRQHSCHIRNYDMVDLLKGSRTTNLYSISLNDMMSASPVCLLTKPLPRSHGYGIVG</sequence>
<evidence type="ECO:0000313" key="5">
    <source>
        <dbReference type="EMBL" id="GJT75994.1"/>
    </source>
</evidence>
<keyword evidence="6" id="KW-1185">Reference proteome</keyword>
<dbReference type="EMBL" id="BQNB010018585">
    <property type="protein sequence ID" value="GJT75994.1"/>
    <property type="molecule type" value="Genomic_DNA"/>
</dbReference>
<feature type="coiled-coil region" evidence="2">
    <location>
        <begin position="461"/>
        <end position="495"/>
    </location>
</feature>
<dbReference type="SMART" id="SM00343">
    <property type="entry name" value="ZnF_C2HC"/>
    <property type="match status" value="1"/>
</dbReference>
<comment type="caution">
    <text evidence="5">The sequence shown here is derived from an EMBL/GenBank/DDBJ whole genome shotgun (WGS) entry which is preliminary data.</text>
</comment>
<keyword evidence="1" id="KW-0863">Zinc-finger</keyword>
<accession>A0ABQ5GLC0</accession>
<dbReference type="Pfam" id="PF22936">
    <property type="entry name" value="Pol_BBD"/>
    <property type="match status" value="1"/>
</dbReference>
<reference evidence="5" key="2">
    <citation type="submission" date="2022-01" db="EMBL/GenBank/DDBJ databases">
        <authorList>
            <person name="Yamashiro T."/>
            <person name="Shiraishi A."/>
            <person name="Satake H."/>
            <person name="Nakayama K."/>
        </authorList>
    </citation>
    <scope>NUCLEOTIDE SEQUENCE</scope>
</reference>
<dbReference type="InterPro" id="IPR054722">
    <property type="entry name" value="PolX-like_BBD"/>
</dbReference>
<gene>
    <name evidence="5" type="ORF">Tco_1042719</name>
</gene>
<evidence type="ECO:0000259" key="4">
    <source>
        <dbReference type="PROSITE" id="PS50158"/>
    </source>
</evidence>
<dbReference type="PROSITE" id="PS50158">
    <property type="entry name" value="ZF_CCHC"/>
    <property type="match status" value="1"/>
</dbReference>
<dbReference type="SUPFAM" id="SSF57756">
    <property type="entry name" value="Retrovirus zinc finger-like domains"/>
    <property type="match status" value="1"/>
</dbReference>